<accession>A0ABR9DGF0</accession>
<comment type="caution">
    <text evidence="1">The sequence shown here is derived from an EMBL/GenBank/DDBJ whole genome shotgun (WGS) entry which is preliminary data.</text>
</comment>
<evidence type="ECO:0000313" key="1">
    <source>
        <dbReference type="EMBL" id="MBD9361388.1"/>
    </source>
</evidence>
<protein>
    <submittedName>
        <fullName evidence="1">Uncharacterized protein</fullName>
    </submittedName>
</protein>
<keyword evidence="2" id="KW-1185">Reference proteome</keyword>
<name>A0ABR9DGF0_9GAMM</name>
<dbReference type="RefSeq" id="WP_192394210.1">
    <property type="nucleotide sequence ID" value="NZ_CAJHIU010000002.1"/>
</dbReference>
<reference evidence="1 2" key="1">
    <citation type="submission" date="2020-09" db="EMBL/GenBank/DDBJ databases">
        <title>Methylomonas albis sp. nov. and Methylomonas fluvii sp. nov.: Two cold-adapted methanotrophs from the River Elbe and an amended description of Methylovulum psychrotolerans strain Eb1.</title>
        <authorList>
            <person name="Bussmann I.K."/>
            <person name="Klings K.-W."/>
            <person name="Warnstedt J."/>
            <person name="Hoppert M."/>
            <person name="Saborowski A."/>
            <person name="Horn F."/>
            <person name="Liebner S."/>
        </authorList>
    </citation>
    <scope>NUCLEOTIDE SEQUENCE [LARGE SCALE GENOMIC DNA]</scope>
    <source>
        <strain evidence="1 2">EbB</strain>
    </source>
</reference>
<dbReference type="EMBL" id="JACXST010000002">
    <property type="protein sequence ID" value="MBD9361388.1"/>
    <property type="molecule type" value="Genomic_DNA"/>
</dbReference>
<organism evidence="1 2">
    <name type="scientific">Methylomonas fluvii</name>
    <dbReference type="NCBI Taxonomy" id="1854564"/>
    <lineage>
        <taxon>Bacteria</taxon>
        <taxon>Pseudomonadati</taxon>
        <taxon>Pseudomonadota</taxon>
        <taxon>Gammaproteobacteria</taxon>
        <taxon>Methylococcales</taxon>
        <taxon>Methylococcaceae</taxon>
        <taxon>Methylomonas</taxon>
    </lineage>
</organism>
<proteinExistence type="predicted"/>
<sequence>MKTSLSALLLLAQELSCTGNIQLRQTLLLSSSLGHLFMAWGLTIY</sequence>
<evidence type="ECO:0000313" key="2">
    <source>
        <dbReference type="Proteomes" id="UP000641152"/>
    </source>
</evidence>
<dbReference type="Proteomes" id="UP000641152">
    <property type="component" value="Unassembled WGS sequence"/>
</dbReference>
<gene>
    <name evidence="1" type="ORF">EBB_12800</name>
</gene>